<sequence>MGARLVPIPVDDQGMNVAEGVRTAPDARAAPACAPETDCVLGPPDVAAGWMPMSCPSGMRETATWPDASSPLSEWAWGFGPERGMAGPMPAVACEEAGPGRAGRGAEADARRGGLGAWAAGADAGRA</sequence>
<name>A0A1J5RHX1_9ZZZZ</name>
<evidence type="ECO:0000313" key="2">
    <source>
        <dbReference type="EMBL" id="OIQ89195.1"/>
    </source>
</evidence>
<feature type="compositionally biased region" description="Low complexity" evidence="1">
    <location>
        <begin position="117"/>
        <end position="127"/>
    </location>
</feature>
<reference evidence="2" key="1">
    <citation type="submission" date="2016-10" db="EMBL/GenBank/DDBJ databases">
        <title>Sequence of Gallionella enrichment culture.</title>
        <authorList>
            <person name="Poehlein A."/>
            <person name="Muehling M."/>
            <person name="Daniel R."/>
        </authorList>
    </citation>
    <scope>NUCLEOTIDE SEQUENCE</scope>
</reference>
<comment type="caution">
    <text evidence="2">The sequence shown here is derived from an EMBL/GenBank/DDBJ whole genome shotgun (WGS) entry which is preliminary data.</text>
</comment>
<proteinExistence type="predicted"/>
<protein>
    <submittedName>
        <fullName evidence="2">Uncharacterized protein</fullName>
    </submittedName>
</protein>
<dbReference type="AlphaFoldDB" id="A0A1J5RHX1"/>
<organism evidence="2">
    <name type="scientific">mine drainage metagenome</name>
    <dbReference type="NCBI Taxonomy" id="410659"/>
    <lineage>
        <taxon>unclassified sequences</taxon>
        <taxon>metagenomes</taxon>
        <taxon>ecological metagenomes</taxon>
    </lineage>
</organism>
<accession>A0A1J5RHX1</accession>
<gene>
    <name evidence="2" type="ORF">GALL_289360</name>
</gene>
<feature type="region of interest" description="Disordered" evidence="1">
    <location>
        <begin position="88"/>
        <end position="127"/>
    </location>
</feature>
<evidence type="ECO:0000256" key="1">
    <source>
        <dbReference type="SAM" id="MobiDB-lite"/>
    </source>
</evidence>
<dbReference type="EMBL" id="MLJW01000340">
    <property type="protein sequence ID" value="OIQ89195.1"/>
    <property type="molecule type" value="Genomic_DNA"/>
</dbReference>